<dbReference type="GO" id="GO:0009986">
    <property type="term" value="C:cell surface"/>
    <property type="evidence" value="ECO:0007669"/>
    <property type="project" value="UniProtKB-SubCell"/>
</dbReference>
<dbReference type="InterPro" id="IPR016940">
    <property type="entry name" value="ComGC"/>
</dbReference>
<dbReference type="RefSeq" id="WP_408639863.1">
    <property type="nucleotide sequence ID" value="NZ_AP022822.1"/>
</dbReference>
<keyword evidence="3" id="KW-1003">Cell membrane</keyword>
<evidence type="ECO:0000256" key="9">
    <source>
        <dbReference type="ARBA" id="ARBA00043982"/>
    </source>
</evidence>
<keyword evidence="6 10" id="KW-1133">Transmembrane helix</keyword>
<dbReference type="GO" id="GO:0005886">
    <property type="term" value="C:plasma membrane"/>
    <property type="evidence" value="ECO:0007669"/>
    <property type="project" value="UniProtKB-SubCell"/>
</dbReference>
<dbReference type="GO" id="GO:0015628">
    <property type="term" value="P:protein secretion by the type II secretion system"/>
    <property type="evidence" value="ECO:0007669"/>
    <property type="project" value="InterPro"/>
</dbReference>
<evidence type="ECO:0000256" key="6">
    <source>
        <dbReference type="ARBA" id="ARBA00022989"/>
    </source>
</evidence>
<gene>
    <name evidence="11" type="primary">comYC</name>
    <name evidence="11" type="ORF">EsVE80_03100</name>
</gene>
<accession>A0A679IP78</accession>
<name>A0A679IP78_9ENTE</name>
<dbReference type="GO" id="GO:0015627">
    <property type="term" value="C:type II protein secretion system complex"/>
    <property type="evidence" value="ECO:0007669"/>
    <property type="project" value="InterPro"/>
</dbReference>
<dbReference type="NCBIfam" id="TIGR02532">
    <property type="entry name" value="IV_pilin_GFxxxE"/>
    <property type="match status" value="1"/>
</dbReference>
<evidence type="ECO:0000256" key="1">
    <source>
        <dbReference type="ARBA" id="ARBA00004162"/>
    </source>
</evidence>
<evidence type="ECO:0000256" key="4">
    <source>
        <dbReference type="ARBA" id="ARBA00022481"/>
    </source>
</evidence>
<dbReference type="Gene3D" id="3.30.700.10">
    <property type="entry name" value="Glycoprotein, Type 4 Pilin"/>
    <property type="match status" value="1"/>
</dbReference>
<dbReference type="InterPro" id="IPR045584">
    <property type="entry name" value="Pilin-like"/>
</dbReference>
<reference evidence="11 12" key="1">
    <citation type="submission" date="2020-02" db="EMBL/GenBank/DDBJ databases">
        <title>Characterization of vanA genotype vancomycin-resistant Enterococcus saigonensis VE80.</title>
        <authorList>
            <person name="Harada T."/>
            <person name="Motooka D."/>
            <person name="Nakamura S."/>
            <person name="Yamamoto Y."/>
            <person name="Kawahara R."/>
            <person name="Kawatsu K."/>
        </authorList>
    </citation>
    <scope>NUCLEOTIDE SEQUENCE [LARGE SCALE GENOMIC DNA]</scope>
    <source>
        <strain evidence="11 12">VE80</strain>
    </source>
</reference>
<organism evidence="11 12">
    <name type="scientific">Enterococcus saigonensis</name>
    <dbReference type="NCBI Taxonomy" id="1805431"/>
    <lineage>
        <taxon>Bacteria</taxon>
        <taxon>Bacillati</taxon>
        <taxon>Bacillota</taxon>
        <taxon>Bacilli</taxon>
        <taxon>Lactobacillales</taxon>
        <taxon>Enterococcaceae</taxon>
        <taxon>Enterococcus</taxon>
    </lineage>
</organism>
<dbReference type="NCBIfam" id="NF040999">
    <property type="entry name" value="pilin_ComGC"/>
    <property type="match status" value="1"/>
</dbReference>
<keyword evidence="8" id="KW-0178">Competence</keyword>
<evidence type="ECO:0000256" key="8">
    <source>
        <dbReference type="ARBA" id="ARBA00023287"/>
    </source>
</evidence>
<dbReference type="Proteomes" id="UP000502998">
    <property type="component" value="Chromosome"/>
</dbReference>
<dbReference type="KEGG" id="esg:EsVE80_03100"/>
<evidence type="ECO:0000256" key="10">
    <source>
        <dbReference type="SAM" id="Phobius"/>
    </source>
</evidence>
<sequence length="107" mass="12328">MKCLGDIYKRLQMGKKTRLPGFTIIEMLVVLFIISILLLLFVPNLSDQKDKAEEGSEKAIVKTVETQIELFKLNNPDGVVNEENMVPEYVSTQQWVIYEKHNDETVQ</sequence>
<feature type="transmembrane region" description="Helical" evidence="10">
    <location>
        <begin position="21"/>
        <end position="42"/>
    </location>
</feature>
<evidence type="ECO:0000256" key="3">
    <source>
        <dbReference type="ARBA" id="ARBA00022475"/>
    </source>
</evidence>
<protein>
    <submittedName>
        <fullName evidence="11">Competence protein ComGC</fullName>
    </submittedName>
</protein>
<evidence type="ECO:0000256" key="5">
    <source>
        <dbReference type="ARBA" id="ARBA00022692"/>
    </source>
</evidence>
<evidence type="ECO:0000256" key="7">
    <source>
        <dbReference type="ARBA" id="ARBA00023136"/>
    </source>
</evidence>
<keyword evidence="4" id="KW-0488">Methylation</keyword>
<evidence type="ECO:0000313" key="11">
    <source>
        <dbReference type="EMBL" id="BCA84787.1"/>
    </source>
</evidence>
<dbReference type="GO" id="GO:0030420">
    <property type="term" value="P:establishment of competence for transformation"/>
    <property type="evidence" value="ECO:0007669"/>
    <property type="project" value="UniProtKB-KW"/>
</dbReference>
<keyword evidence="7 10" id="KW-0472">Membrane</keyword>
<dbReference type="InterPro" id="IPR012902">
    <property type="entry name" value="N_methyl_site"/>
</dbReference>
<comment type="similarity">
    <text evidence="9">Belongs to the ComGC family.</text>
</comment>
<comment type="subcellular location">
    <subcellularLocation>
        <location evidence="1">Cell membrane</location>
        <topology evidence="1">Single-pass membrane protein</topology>
    </subcellularLocation>
    <subcellularLocation>
        <location evidence="2">Cell surface</location>
    </subcellularLocation>
</comment>
<dbReference type="AlphaFoldDB" id="A0A679IP78"/>
<dbReference type="InterPro" id="IPR000983">
    <property type="entry name" value="Bac_GSPG_pilin"/>
</dbReference>
<evidence type="ECO:0000256" key="2">
    <source>
        <dbReference type="ARBA" id="ARBA00004241"/>
    </source>
</evidence>
<dbReference type="SUPFAM" id="SSF54523">
    <property type="entry name" value="Pili subunits"/>
    <property type="match status" value="1"/>
</dbReference>
<dbReference type="Pfam" id="PF07963">
    <property type="entry name" value="N_methyl"/>
    <property type="match status" value="1"/>
</dbReference>
<keyword evidence="5 10" id="KW-0812">Transmembrane</keyword>
<dbReference type="EMBL" id="AP022822">
    <property type="protein sequence ID" value="BCA84787.1"/>
    <property type="molecule type" value="Genomic_DNA"/>
</dbReference>
<dbReference type="PRINTS" id="PR00813">
    <property type="entry name" value="BCTERIALGSPG"/>
</dbReference>
<keyword evidence="12" id="KW-1185">Reference proteome</keyword>
<evidence type="ECO:0000313" key="12">
    <source>
        <dbReference type="Proteomes" id="UP000502998"/>
    </source>
</evidence>
<proteinExistence type="inferred from homology"/>